<proteinExistence type="predicted"/>
<feature type="compositionally biased region" description="Polar residues" evidence="1">
    <location>
        <begin position="131"/>
        <end position="140"/>
    </location>
</feature>
<feature type="region of interest" description="Disordered" evidence="1">
    <location>
        <begin position="114"/>
        <end position="140"/>
    </location>
</feature>
<dbReference type="AlphaFoldDB" id="A0A3N4I0I7"/>
<evidence type="ECO:0000313" key="2">
    <source>
        <dbReference type="EMBL" id="RPA77711.1"/>
    </source>
</evidence>
<feature type="compositionally biased region" description="Polar residues" evidence="1">
    <location>
        <begin position="72"/>
        <end position="89"/>
    </location>
</feature>
<accession>A0A3N4I0I7</accession>
<gene>
    <name evidence="2" type="ORF">BJ508DRAFT_364324</name>
</gene>
<evidence type="ECO:0000313" key="3">
    <source>
        <dbReference type="Proteomes" id="UP000275078"/>
    </source>
</evidence>
<protein>
    <submittedName>
        <fullName evidence="2">Uncharacterized protein</fullName>
    </submittedName>
</protein>
<reference evidence="2 3" key="1">
    <citation type="journal article" date="2018" name="Nat. Ecol. Evol.">
        <title>Pezizomycetes genomes reveal the molecular basis of ectomycorrhizal truffle lifestyle.</title>
        <authorList>
            <person name="Murat C."/>
            <person name="Payen T."/>
            <person name="Noel B."/>
            <person name="Kuo A."/>
            <person name="Morin E."/>
            <person name="Chen J."/>
            <person name="Kohler A."/>
            <person name="Krizsan K."/>
            <person name="Balestrini R."/>
            <person name="Da Silva C."/>
            <person name="Montanini B."/>
            <person name="Hainaut M."/>
            <person name="Levati E."/>
            <person name="Barry K.W."/>
            <person name="Belfiori B."/>
            <person name="Cichocki N."/>
            <person name="Clum A."/>
            <person name="Dockter R.B."/>
            <person name="Fauchery L."/>
            <person name="Guy J."/>
            <person name="Iotti M."/>
            <person name="Le Tacon F."/>
            <person name="Lindquist E.A."/>
            <person name="Lipzen A."/>
            <person name="Malagnac F."/>
            <person name="Mello A."/>
            <person name="Molinier V."/>
            <person name="Miyauchi S."/>
            <person name="Poulain J."/>
            <person name="Riccioni C."/>
            <person name="Rubini A."/>
            <person name="Sitrit Y."/>
            <person name="Splivallo R."/>
            <person name="Traeger S."/>
            <person name="Wang M."/>
            <person name="Zifcakova L."/>
            <person name="Wipf D."/>
            <person name="Zambonelli A."/>
            <person name="Paolocci F."/>
            <person name="Nowrousian M."/>
            <person name="Ottonello S."/>
            <person name="Baldrian P."/>
            <person name="Spatafora J.W."/>
            <person name="Henrissat B."/>
            <person name="Nagy L.G."/>
            <person name="Aury J.M."/>
            <person name="Wincker P."/>
            <person name="Grigoriev I.V."/>
            <person name="Bonfante P."/>
            <person name="Martin F.M."/>
        </authorList>
    </citation>
    <scope>NUCLEOTIDE SEQUENCE [LARGE SCALE GENOMIC DNA]</scope>
    <source>
        <strain evidence="2 3">RN42</strain>
    </source>
</reference>
<evidence type="ECO:0000256" key="1">
    <source>
        <dbReference type="SAM" id="MobiDB-lite"/>
    </source>
</evidence>
<dbReference type="EMBL" id="ML119722">
    <property type="protein sequence ID" value="RPA77711.1"/>
    <property type="molecule type" value="Genomic_DNA"/>
</dbReference>
<dbReference type="Proteomes" id="UP000275078">
    <property type="component" value="Unassembled WGS sequence"/>
</dbReference>
<sequence>MGSRYERLAADGQALQMNGDTNGAITQNSQQYHNGGLTIYAASGSSQSFNFGHPPFFSTTSTVNPPGDLPQPNLQSQEATPISQPTPTSEAADAGTRLASTVVQPSTIRLVDPEVISPVLDSPRRDLEGSQPVSTGDNAISSQAQVQTLELEPQTRVKRAYFCGLIRLSRRRGKDSIDGRM</sequence>
<organism evidence="2 3">
    <name type="scientific">Ascobolus immersus RN42</name>
    <dbReference type="NCBI Taxonomy" id="1160509"/>
    <lineage>
        <taxon>Eukaryota</taxon>
        <taxon>Fungi</taxon>
        <taxon>Dikarya</taxon>
        <taxon>Ascomycota</taxon>
        <taxon>Pezizomycotina</taxon>
        <taxon>Pezizomycetes</taxon>
        <taxon>Pezizales</taxon>
        <taxon>Ascobolaceae</taxon>
        <taxon>Ascobolus</taxon>
    </lineage>
</organism>
<name>A0A3N4I0I7_ASCIM</name>
<feature type="region of interest" description="Disordered" evidence="1">
    <location>
        <begin position="52"/>
        <end position="99"/>
    </location>
</feature>
<keyword evidence="3" id="KW-1185">Reference proteome</keyword>